<accession>A0ACB7C8V4</accession>
<dbReference type="EMBL" id="JABTEG010000014">
    <property type="protein sequence ID" value="KAG4303926.1"/>
    <property type="molecule type" value="Genomic_DNA"/>
</dbReference>
<evidence type="ECO:0000313" key="2">
    <source>
        <dbReference type="Proteomes" id="UP000768646"/>
    </source>
</evidence>
<gene>
    <name evidence="1" type="ORF">PORY_002670</name>
</gene>
<comment type="caution">
    <text evidence="1">The sequence shown here is derived from an EMBL/GenBank/DDBJ whole genome shotgun (WGS) entry which is preliminary data.</text>
</comment>
<organism evidence="1 2">
    <name type="scientific">Pneumocystis oryctolagi</name>
    <dbReference type="NCBI Taxonomy" id="42067"/>
    <lineage>
        <taxon>Eukaryota</taxon>
        <taxon>Fungi</taxon>
        <taxon>Dikarya</taxon>
        <taxon>Ascomycota</taxon>
        <taxon>Taphrinomycotina</taxon>
        <taxon>Pneumocystomycetes</taxon>
        <taxon>Pneumocystaceae</taxon>
        <taxon>Pneumocystis</taxon>
    </lineage>
</organism>
<evidence type="ECO:0000313" key="1">
    <source>
        <dbReference type="EMBL" id="KAG4303926.1"/>
    </source>
</evidence>
<reference evidence="1 2" key="1">
    <citation type="journal article" date="2021" name="Commun. Biol.">
        <title>Genomic insights into the host specific adaptation of the Pneumocystis genus.</title>
        <authorList>
            <person name="Cisse O.H."/>
            <person name="Ma L."/>
            <person name="Dekker J.P."/>
            <person name="Khil P.P."/>
            <person name="Youn J.-H."/>
            <person name="Brenchley J.M."/>
            <person name="Blair R."/>
            <person name="Pahar B."/>
            <person name="Chabe M."/>
            <person name="Van Rompay K.K.A."/>
            <person name="Keesler R."/>
            <person name="Sukura A."/>
            <person name="Hirsch V."/>
            <person name="Kutty G."/>
            <person name="Liu Y."/>
            <person name="Peng L."/>
            <person name="Chen J."/>
            <person name="Song J."/>
            <person name="Weissenbacher-Lang C."/>
            <person name="Xu J."/>
            <person name="Upham N.S."/>
            <person name="Stajich J.E."/>
            <person name="Cuomo C.A."/>
            <person name="Cushion M.T."/>
            <person name="Kovacs J.A."/>
        </authorList>
    </citation>
    <scope>NUCLEOTIDE SEQUENCE [LARGE SCALE GENOMIC DNA]</scope>
    <source>
        <strain evidence="1 2">RABM</strain>
    </source>
</reference>
<proteinExistence type="predicted"/>
<sequence>MTKCPCTQLQDAIDELAHQFHATLNYLNTAHDFVPLTSTQTKASDPCVQPDPAAQFEETQRSLSAKLIEQTKQIETMIDTLPGVFETEAQQLTRLAALESERKALAAQKQALCAEKEQLLAQLDRVVLHLSFQRRQLLQRSLCSPAQR</sequence>
<keyword evidence="2" id="KW-1185">Reference proteome</keyword>
<name>A0ACB7C8V4_9ASCO</name>
<protein>
    <submittedName>
        <fullName evidence="1">Uncharacterized protein</fullName>
    </submittedName>
</protein>
<dbReference type="Proteomes" id="UP000768646">
    <property type="component" value="Unassembled WGS sequence"/>
</dbReference>